<dbReference type="SUPFAM" id="SSF56176">
    <property type="entry name" value="FAD-binding/transporter-associated domain-like"/>
    <property type="match status" value="1"/>
</dbReference>
<dbReference type="Pfam" id="PF08031">
    <property type="entry name" value="BBE"/>
    <property type="match status" value="1"/>
</dbReference>
<evidence type="ECO:0000256" key="1">
    <source>
        <dbReference type="ARBA" id="ARBA00022630"/>
    </source>
</evidence>
<keyword evidence="3" id="KW-0472">Membrane</keyword>
<proteinExistence type="predicted"/>
<dbReference type="InterPro" id="IPR016169">
    <property type="entry name" value="FAD-bd_PCMH_sub2"/>
</dbReference>
<keyword evidence="3" id="KW-0812">Transmembrane</keyword>
<dbReference type="Proteomes" id="UP000594638">
    <property type="component" value="Unassembled WGS sequence"/>
</dbReference>
<dbReference type="Gramene" id="OE9A014267T1">
    <property type="protein sequence ID" value="OE9A014267C1"/>
    <property type="gene ID" value="OE9A014267"/>
</dbReference>
<keyword evidence="6" id="KW-1185">Reference proteome</keyword>
<dbReference type="Gene3D" id="3.30.465.10">
    <property type="match status" value="1"/>
</dbReference>
<organism evidence="5 6">
    <name type="scientific">Olea europaea subsp. europaea</name>
    <dbReference type="NCBI Taxonomy" id="158383"/>
    <lineage>
        <taxon>Eukaryota</taxon>
        <taxon>Viridiplantae</taxon>
        <taxon>Streptophyta</taxon>
        <taxon>Embryophyta</taxon>
        <taxon>Tracheophyta</taxon>
        <taxon>Spermatophyta</taxon>
        <taxon>Magnoliopsida</taxon>
        <taxon>eudicotyledons</taxon>
        <taxon>Gunneridae</taxon>
        <taxon>Pentapetalae</taxon>
        <taxon>asterids</taxon>
        <taxon>lamiids</taxon>
        <taxon>Lamiales</taxon>
        <taxon>Oleaceae</taxon>
        <taxon>Oleeae</taxon>
        <taxon>Olea</taxon>
    </lineage>
</organism>
<sequence length="329" mass="37743">MGSNRCWRALQWRRIWHDVPKHGIAADHIIDAKLIDANGQILDRESMGEDLFWAIIGGGGTSFGIVIAFEVNLIVIPEIVTVFNISRTLFLRSFNSSNGKRTIGAFFTSLYLGRVDDLLPIMQQKFPELGLVKEDCIEMPWIESTIFFSGLQGESLDVLLSRTQVSTAYSKGKSDYVMQPIPEHGLKSILKFLEEEDENRAELQFSPYGGRINDFSESEIPFPHRSGNTFMIHYPVGWAENAESQRHINWIGRLYSFMARYVSKSPRAAYLNYRDLDIGMNNIKGNTSYRQASVWGFKYFNNNFRRLVNAKKKVDPTNFFRNEQSILPM</sequence>
<keyword evidence="2" id="KW-0274">FAD</keyword>
<feature type="transmembrane region" description="Helical" evidence="3">
    <location>
        <begin position="51"/>
        <end position="76"/>
    </location>
</feature>
<dbReference type="PANTHER" id="PTHR32448">
    <property type="entry name" value="OS08G0158400 PROTEIN"/>
    <property type="match status" value="1"/>
</dbReference>
<accession>A0A8S0UQZ6</accession>
<feature type="domain" description="Berberine/berberine-like" evidence="4">
    <location>
        <begin position="269"/>
        <end position="326"/>
    </location>
</feature>
<gene>
    <name evidence="5" type="ORF">OLEA9_A014267</name>
</gene>
<dbReference type="GO" id="GO:0050660">
    <property type="term" value="F:flavin adenine dinucleotide binding"/>
    <property type="evidence" value="ECO:0007669"/>
    <property type="project" value="InterPro"/>
</dbReference>
<dbReference type="OrthoDB" id="407275at2759"/>
<keyword evidence="1" id="KW-0285">Flavoprotein</keyword>
<keyword evidence="3" id="KW-1133">Transmembrane helix</keyword>
<evidence type="ECO:0000256" key="2">
    <source>
        <dbReference type="ARBA" id="ARBA00022827"/>
    </source>
</evidence>
<name>A0A8S0UQZ6_OLEEU</name>
<evidence type="ECO:0000259" key="4">
    <source>
        <dbReference type="Pfam" id="PF08031"/>
    </source>
</evidence>
<evidence type="ECO:0000313" key="6">
    <source>
        <dbReference type="Proteomes" id="UP000594638"/>
    </source>
</evidence>
<dbReference type="InterPro" id="IPR012951">
    <property type="entry name" value="BBE"/>
</dbReference>
<protein>
    <submittedName>
        <fullName evidence="5">Berberine bridge enzyme-like 18</fullName>
    </submittedName>
</protein>
<reference evidence="5 6" key="1">
    <citation type="submission" date="2019-12" db="EMBL/GenBank/DDBJ databases">
        <authorList>
            <person name="Alioto T."/>
            <person name="Alioto T."/>
            <person name="Gomez Garrido J."/>
        </authorList>
    </citation>
    <scope>NUCLEOTIDE SEQUENCE [LARGE SCALE GENOMIC DNA]</scope>
</reference>
<dbReference type="GO" id="GO:0016491">
    <property type="term" value="F:oxidoreductase activity"/>
    <property type="evidence" value="ECO:0007669"/>
    <property type="project" value="InterPro"/>
</dbReference>
<dbReference type="AlphaFoldDB" id="A0A8S0UQZ6"/>
<evidence type="ECO:0000313" key="5">
    <source>
        <dbReference type="EMBL" id="CAA3021368.1"/>
    </source>
</evidence>
<dbReference type="Gene3D" id="3.40.462.20">
    <property type="match status" value="1"/>
</dbReference>
<comment type="caution">
    <text evidence="5">The sequence shown here is derived from an EMBL/GenBank/DDBJ whole genome shotgun (WGS) entry which is preliminary data.</text>
</comment>
<dbReference type="InterPro" id="IPR036318">
    <property type="entry name" value="FAD-bd_PCMH-like_sf"/>
</dbReference>
<dbReference type="EMBL" id="CACTIH010009053">
    <property type="protein sequence ID" value="CAA3021368.1"/>
    <property type="molecule type" value="Genomic_DNA"/>
</dbReference>
<evidence type="ECO:0000256" key="3">
    <source>
        <dbReference type="SAM" id="Phobius"/>
    </source>
</evidence>